<dbReference type="PANTHER" id="PTHR44196">
    <property type="entry name" value="DEHYDROGENASE/REDUCTASE SDR FAMILY MEMBER 7B"/>
    <property type="match status" value="1"/>
</dbReference>
<dbReference type="EMBL" id="CP036401">
    <property type="protein sequence ID" value="QBI02100.1"/>
    <property type="molecule type" value="Genomic_DNA"/>
</dbReference>
<dbReference type="InterPro" id="IPR057326">
    <property type="entry name" value="KR_dom"/>
</dbReference>
<evidence type="ECO:0000259" key="4">
    <source>
        <dbReference type="SMART" id="SM00822"/>
    </source>
</evidence>
<dbReference type="SMART" id="SM00822">
    <property type="entry name" value="PKS_KR"/>
    <property type="match status" value="1"/>
</dbReference>
<name>A0ABX5RTZ8_9BURK</name>
<dbReference type="InterPro" id="IPR002347">
    <property type="entry name" value="SDR_fam"/>
</dbReference>
<feature type="domain" description="Ketoreductase" evidence="4">
    <location>
        <begin position="78"/>
        <end position="258"/>
    </location>
</feature>
<dbReference type="Gene3D" id="3.40.50.720">
    <property type="entry name" value="NAD(P)-binding Rossmann-like Domain"/>
    <property type="match status" value="1"/>
</dbReference>
<dbReference type="PRINTS" id="PR00081">
    <property type="entry name" value="GDHRDH"/>
</dbReference>
<evidence type="ECO:0000256" key="2">
    <source>
        <dbReference type="ARBA" id="ARBA00023002"/>
    </source>
</evidence>
<evidence type="ECO:0000256" key="1">
    <source>
        <dbReference type="ARBA" id="ARBA00006484"/>
    </source>
</evidence>
<keyword evidence="2" id="KW-0560">Oxidoreductase</keyword>
<sequence>MPLARAKNSPAGGSGNDLKPSRNPARARARRLHTVQGTVPGYHRNRPLKERSMAEHHFIPVTTDRTGAPTPDAEAARQVVLVTGATGRIGAATARELAAQGHHVVLGARRIERLVLLAAEIRAAGGSVECHVLDVTDADDAQTFALAAFHRHGRVDALVNAAGVAAPSRLDALKLLEWDRMLDVNVRGALYAIAAVLPLMQRAGVGHVVNLASGTGIGPAHAVQGASARALLAIAEALRQEERDIEVSVIAPDMPGGAQAVAEAIGAVLAREAHACA</sequence>
<keyword evidence="6" id="KW-1185">Reference proteome</keyword>
<organism evidence="5 6">
    <name type="scientific">Pseudoduganella albidiflava</name>
    <dbReference type="NCBI Taxonomy" id="321983"/>
    <lineage>
        <taxon>Bacteria</taxon>
        <taxon>Pseudomonadati</taxon>
        <taxon>Pseudomonadota</taxon>
        <taxon>Betaproteobacteria</taxon>
        <taxon>Burkholderiales</taxon>
        <taxon>Oxalobacteraceae</taxon>
        <taxon>Telluria group</taxon>
        <taxon>Pseudoduganella</taxon>
    </lineage>
</organism>
<comment type="similarity">
    <text evidence="1">Belongs to the short-chain dehydrogenases/reductases (SDR) family.</text>
</comment>
<reference evidence="5 6" key="1">
    <citation type="submission" date="2019-02" db="EMBL/GenBank/DDBJ databases">
        <title>Draft Genome Sequences of Six Type Strains of the Genus Massilia.</title>
        <authorList>
            <person name="Miess H."/>
            <person name="Frediansyhah A."/>
            <person name="Gross H."/>
        </authorList>
    </citation>
    <scope>NUCLEOTIDE SEQUENCE [LARGE SCALE GENOMIC DNA]</scope>
    <source>
        <strain evidence="5 6">DSM 17472</strain>
    </source>
</reference>
<dbReference type="PANTHER" id="PTHR44196:SF1">
    <property type="entry name" value="DEHYDROGENASE_REDUCTASE SDR FAMILY MEMBER 7B"/>
    <property type="match status" value="1"/>
</dbReference>
<protein>
    <submittedName>
        <fullName evidence="5">SDR family NAD(P)-dependent oxidoreductase</fullName>
    </submittedName>
</protein>
<accession>A0ABX5RTZ8</accession>
<proteinExistence type="inferred from homology"/>
<dbReference type="CDD" id="cd05233">
    <property type="entry name" value="SDR_c"/>
    <property type="match status" value="1"/>
</dbReference>
<dbReference type="Pfam" id="PF00106">
    <property type="entry name" value="adh_short"/>
    <property type="match status" value="1"/>
</dbReference>
<dbReference type="Proteomes" id="UP000292307">
    <property type="component" value="Chromosome"/>
</dbReference>
<evidence type="ECO:0000313" key="5">
    <source>
        <dbReference type="EMBL" id="QBI02100.1"/>
    </source>
</evidence>
<evidence type="ECO:0000256" key="3">
    <source>
        <dbReference type="SAM" id="MobiDB-lite"/>
    </source>
</evidence>
<dbReference type="InterPro" id="IPR036291">
    <property type="entry name" value="NAD(P)-bd_dom_sf"/>
</dbReference>
<feature type="region of interest" description="Disordered" evidence="3">
    <location>
        <begin position="1"/>
        <end position="31"/>
    </location>
</feature>
<gene>
    <name evidence="5" type="ORF">EYF70_15475</name>
</gene>
<dbReference type="SUPFAM" id="SSF51735">
    <property type="entry name" value="NAD(P)-binding Rossmann-fold domains"/>
    <property type="match status" value="1"/>
</dbReference>
<evidence type="ECO:0000313" key="6">
    <source>
        <dbReference type="Proteomes" id="UP000292307"/>
    </source>
</evidence>